<dbReference type="Gene3D" id="3.40.50.1820">
    <property type="entry name" value="alpha/beta hydrolase"/>
    <property type="match status" value="1"/>
</dbReference>
<evidence type="ECO:0008006" key="4">
    <source>
        <dbReference type="Google" id="ProtNLM"/>
    </source>
</evidence>
<protein>
    <recommendedName>
        <fullName evidence="4">Alpha/beta hydrolase</fullName>
    </recommendedName>
</protein>
<dbReference type="Proteomes" id="UP000018852">
    <property type="component" value="Unassembled WGS sequence"/>
</dbReference>
<proteinExistence type="predicted"/>
<name>W1V9F8_9ACTO</name>
<evidence type="ECO:0000313" key="3">
    <source>
        <dbReference type="Proteomes" id="UP000018852"/>
    </source>
</evidence>
<evidence type="ECO:0000256" key="1">
    <source>
        <dbReference type="SAM" id="MobiDB-lite"/>
    </source>
</evidence>
<dbReference type="InterPro" id="IPR029058">
    <property type="entry name" value="AB_hydrolase_fold"/>
</dbReference>
<dbReference type="PATRIC" id="fig|1403939.3.peg.1898"/>
<accession>W1V9F8</accession>
<reference evidence="2 3" key="1">
    <citation type="submission" date="2013-12" db="EMBL/GenBank/DDBJ databases">
        <title>A Varibaculum cambriense genome reconstructed from a premature infant gut community with otherwise low bacterial novelty that shifts toward anaerobic metabolism during the third week of life.</title>
        <authorList>
            <person name="Brown C.T."/>
            <person name="Sharon I."/>
            <person name="Thomas B.C."/>
            <person name="Castelle C.J."/>
            <person name="Morowitz M.J."/>
            <person name="Banfield J.F."/>
        </authorList>
    </citation>
    <scope>NUCLEOTIDE SEQUENCE [LARGE SCALE GENOMIC DNA]</scope>
    <source>
        <strain evidence="3">DORA_12</strain>
    </source>
</reference>
<dbReference type="EMBL" id="AZLV01001080">
    <property type="protein sequence ID" value="ETJ01505.1"/>
    <property type="molecule type" value="Genomic_DNA"/>
</dbReference>
<evidence type="ECO:0000313" key="2">
    <source>
        <dbReference type="EMBL" id="ETJ01505.1"/>
    </source>
</evidence>
<sequence length="615" mass="63969">MTTAEVQGQRLEADPAPGVTPLPDDTAARAMSWSLPAGGQVRAVLFGGGFRVDLHDLDTLAAQLSGGAGLLDEAARHLGAAHAQIEAGSHPFAYELTPWDLAADPMAAEWQRAQAIQAADALRTGPGSVAQVAELLQTLSTDVLASAEAYQNAEARNATSWQTSVQILHNVSLVQALGGGTSLALSLARLLAASPRLRELMDDTVFHGLQDLVNEAPEGTVKDGLADLLIVLSDADLAQWVRTDLLAILVLGAQAVRAGTSQEAARLEAYLSQAADRLDPVISARLPRDLAVGSQIVPAASLTPMQRVTAYLAMRSAEAGRRRFGERTGLRLTPHGGSPFTVPAALRDPLGLGTAVAPLAVAWSGSEGRCLSPLATPSDVMRYSDGLKQSDSDQTTGVISLVRTDHVDGTRSWLVVVPGTTNWGMGGPNPQDMLTNLEAVARMPTDMESAVVSAMRAAGVAPEDPVALYGHSQGAITASNLAADPAVAQRFTVTTLLTVGGPVAGAAVPETVRTLHVENGADAVPALDARANPVGPARLTLRIDTTGTNLEGYPHGSLVYAQALEGMPADPALEDWARQLRGITGAGEEGAVTSEVVFDVERLTDQEQPGAAVGR</sequence>
<gene>
    <name evidence="2" type="ORF">Q605_AUC01080G0003</name>
</gene>
<dbReference type="AlphaFoldDB" id="W1V9F8"/>
<comment type="caution">
    <text evidence="2">The sequence shown here is derived from an EMBL/GenBank/DDBJ whole genome shotgun (WGS) entry which is preliminary data.</text>
</comment>
<dbReference type="SUPFAM" id="SSF53474">
    <property type="entry name" value="alpha/beta-Hydrolases"/>
    <property type="match status" value="1"/>
</dbReference>
<feature type="region of interest" description="Disordered" evidence="1">
    <location>
        <begin position="1"/>
        <end position="21"/>
    </location>
</feature>
<organism evidence="2 3">
    <name type="scientific">Actinomyces urogenitalis DORA_12</name>
    <dbReference type="NCBI Taxonomy" id="1403939"/>
    <lineage>
        <taxon>Bacteria</taxon>
        <taxon>Bacillati</taxon>
        <taxon>Actinomycetota</taxon>
        <taxon>Actinomycetes</taxon>
        <taxon>Actinomycetales</taxon>
        <taxon>Actinomycetaceae</taxon>
        <taxon>Actinomyces</taxon>
    </lineage>
</organism>